<dbReference type="GO" id="GO:0006744">
    <property type="term" value="P:ubiquinone biosynthetic process"/>
    <property type="evidence" value="ECO:0007669"/>
    <property type="project" value="UniProtKB-UniRule"/>
</dbReference>
<accession>A0A5P1R7W6</accession>
<evidence type="ECO:0000256" key="1">
    <source>
        <dbReference type="HAMAP-Rule" id="MF_02216"/>
    </source>
</evidence>
<dbReference type="UniPathway" id="UPA00232"/>
<dbReference type="PANTHER" id="PTHR38040">
    <property type="entry name" value="UBIQUINONE BIOSYNTHESIS ACCESSORY FACTOR UBIK"/>
    <property type="match status" value="1"/>
</dbReference>
<dbReference type="KEGG" id="ncu:F0U83_01160"/>
<evidence type="ECO:0000313" key="2">
    <source>
        <dbReference type="EMBL" id="QEQ95421.1"/>
    </source>
</evidence>
<reference evidence="2 3" key="1">
    <citation type="journal article" date="2019" name="Biochem. Eng. J.">
        <title>Metabolic engineering of the marine bacteria Neptunomonas concharum for the production of acetoin and meso-2,3-butanediol from acetate.</title>
        <authorList>
            <person name="Li W."/>
            <person name="Pu N."/>
            <person name="Liu C.-X."/>
            <person name="Yuan Q.-P."/>
            <person name="Li Z.-J."/>
        </authorList>
    </citation>
    <scope>NUCLEOTIDE SEQUENCE [LARGE SCALE GENOMIC DNA]</scope>
    <source>
        <strain evidence="2 3">JCM17730</strain>
    </source>
</reference>
<name>A0A5P1R7W6_9GAMM</name>
<evidence type="ECO:0000313" key="3">
    <source>
        <dbReference type="Proteomes" id="UP000324760"/>
    </source>
</evidence>
<dbReference type="InterPro" id="IPR007475">
    <property type="entry name" value="UbiK"/>
</dbReference>
<keyword evidence="1" id="KW-0831">Ubiquinone biosynthesis</keyword>
<keyword evidence="1" id="KW-0963">Cytoplasm</keyword>
<comment type="subcellular location">
    <subcellularLocation>
        <location evidence="1">Cytoplasm</location>
    </subcellularLocation>
</comment>
<dbReference type="Proteomes" id="UP000324760">
    <property type="component" value="Chromosome"/>
</dbReference>
<sequence length="83" mass="9154">MNDKILEGLSAQFTQVMNTLNNGAELPGQSQVRAMMQSALGKMDLVTRDEFDAQSAVLARTRTLVEQLEKRVEALEAKASTEQ</sequence>
<dbReference type="RefSeq" id="WP_138986125.1">
    <property type="nucleotide sequence ID" value="NZ_CP043869.1"/>
</dbReference>
<dbReference type="Pfam" id="PF04380">
    <property type="entry name" value="BMFP"/>
    <property type="match status" value="1"/>
</dbReference>
<gene>
    <name evidence="1" type="primary">ubiK</name>
    <name evidence="2" type="ORF">F0U83_01160</name>
</gene>
<organism evidence="2 3">
    <name type="scientific">Neptunomonas concharum</name>
    <dbReference type="NCBI Taxonomy" id="1031538"/>
    <lineage>
        <taxon>Bacteria</taxon>
        <taxon>Pseudomonadati</taxon>
        <taxon>Pseudomonadota</taxon>
        <taxon>Gammaproteobacteria</taxon>
        <taxon>Oceanospirillales</taxon>
        <taxon>Oceanospirillaceae</taxon>
        <taxon>Neptunomonas</taxon>
    </lineage>
</organism>
<comment type="function">
    <text evidence="1">Required for efficient ubiquinone (coenzyme Q) biosynthesis. UbiK is probably an accessory factor of Ubi enzymes and facilitates ubiquinone biosynthesis by acting as an assembly factor, a targeting factor, or both.</text>
</comment>
<keyword evidence="3" id="KW-1185">Reference proteome</keyword>
<dbReference type="AlphaFoldDB" id="A0A5P1R7W6"/>
<dbReference type="GO" id="GO:0005829">
    <property type="term" value="C:cytosol"/>
    <property type="evidence" value="ECO:0007669"/>
    <property type="project" value="TreeGrafter"/>
</dbReference>
<comment type="similarity">
    <text evidence="1">Belongs to the UbiK family.</text>
</comment>
<dbReference type="OrthoDB" id="5297354at2"/>
<comment type="pathway">
    <text evidence="1">Cofactor biosynthesis; ubiquinone biosynthesis.</text>
</comment>
<protein>
    <recommendedName>
        <fullName evidence="1">Ubiquinone biosynthesis accessory factor UbiK</fullName>
    </recommendedName>
</protein>
<dbReference type="PANTHER" id="PTHR38040:SF1">
    <property type="entry name" value="UBIQUINONE BIOSYNTHESIS ACCESSORY FACTOR UBIK"/>
    <property type="match status" value="1"/>
</dbReference>
<dbReference type="EMBL" id="CP043869">
    <property type="protein sequence ID" value="QEQ95421.1"/>
    <property type="molecule type" value="Genomic_DNA"/>
</dbReference>
<proteinExistence type="inferred from homology"/>
<dbReference type="HAMAP" id="MF_02216">
    <property type="entry name" value="UbiK"/>
    <property type="match status" value="1"/>
</dbReference>